<dbReference type="SUPFAM" id="SSF75169">
    <property type="entry name" value="DsrEFH-like"/>
    <property type="match status" value="1"/>
</dbReference>
<dbReference type="KEGG" id="dpi:BN4_12035"/>
<dbReference type="Proteomes" id="UP000011724">
    <property type="component" value="Chromosome"/>
</dbReference>
<sequence>MKSFRFTLILALVSFCLLCSAALAGTPKHIVTMVATDDVNRAAMAIEFTHAAMINKGLDATIFFNVYGVNLVNKEMPSPLYPNGKSIRAMLESFMKDGGSVLACPMCMKNVGGMENADLMQGVVAQKGGGMTAVTQPDTLVLNY</sequence>
<keyword evidence="3" id="KW-1185">Reference proteome</keyword>
<gene>
    <name evidence="2" type="ordered locus">BN4_12035</name>
</gene>
<dbReference type="RefSeq" id="WP_015415314.1">
    <property type="nucleotide sequence ID" value="NC_020409.1"/>
</dbReference>
<feature type="chain" id="PRO_5004019341" evidence="1">
    <location>
        <begin position="25"/>
        <end position="144"/>
    </location>
</feature>
<dbReference type="EMBL" id="FO203427">
    <property type="protein sequence ID" value="CCH49270.1"/>
    <property type="molecule type" value="Genomic_DNA"/>
</dbReference>
<keyword evidence="1" id="KW-0732">Signal</keyword>
<dbReference type="Pfam" id="PF02635">
    <property type="entry name" value="DsrE"/>
    <property type="match status" value="1"/>
</dbReference>
<dbReference type="eggNOG" id="COG1553">
    <property type="taxonomic scope" value="Bacteria"/>
</dbReference>
<reference evidence="2 3" key="1">
    <citation type="journal article" date="2013" name="PLoS ONE">
        <title>The first genomic and proteomic characterization of a deep-sea sulfate reducer: insights into the piezophilic lifestyle of Desulfovibrio piezophilus.</title>
        <authorList>
            <person name="Pradel N."/>
            <person name="Ji B."/>
            <person name="Gimenez G."/>
            <person name="Talla E."/>
            <person name="Lenoble P."/>
            <person name="Garel M."/>
            <person name="Tamburini C."/>
            <person name="Fourquet P."/>
            <person name="Lebrun R."/>
            <person name="Bertin P."/>
            <person name="Denis Y."/>
            <person name="Pophillat M."/>
            <person name="Barbe V."/>
            <person name="Ollivier B."/>
            <person name="Dolla A."/>
        </authorList>
    </citation>
    <scope>NUCLEOTIDE SEQUENCE [LARGE SCALE GENOMIC DNA]</scope>
    <source>
        <strain evidence="3">DSM 10523 / SB164P1</strain>
    </source>
</reference>
<dbReference type="HOGENOM" id="CLU_1765044_0_0_7"/>
<organism evidence="2 3">
    <name type="scientific">Pseudodesulfovibrio piezophilus (strain DSM 21447 / JCM 15486 / C1TLV30)</name>
    <name type="common">Desulfovibrio piezophilus</name>
    <dbReference type="NCBI Taxonomy" id="1322246"/>
    <lineage>
        <taxon>Bacteria</taxon>
        <taxon>Pseudomonadati</taxon>
        <taxon>Thermodesulfobacteriota</taxon>
        <taxon>Desulfovibrionia</taxon>
        <taxon>Desulfovibrionales</taxon>
        <taxon>Desulfovibrionaceae</taxon>
    </lineage>
</organism>
<name>M1WMA6_PSEP2</name>
<dbReference type="OrthoDB" id="8453507at2"/>
<dbReference type="AlphaFoldDB" id="M1WMA6"/>
<dbReference type="BioCyc" id="DPIE1322246:BN4_RS10230-MONOMER"/>
<dbReference type="InterPro" id="IPR003787">
    <property type="entry name" value="Sulphur_relay_DsrE/F-like"/>
</dbReference>
<evidence type="ECO:0000313" key="3">
    <source>
        <dbReference type="Proteomes" id="UP000011724"/>
    </source>
</evidence>
<protein>
    <submittedName>
        <fullName evidence="2">Uncharacterized protein</fullName>
    </submittedName>
</protein>
<dbReference type="Gene3D" id="3.40.1260.10">
    <property type="entry name" value="DsrEFH-like"/>
    <property type="match status" value="1"/>
</dbReference>
<dbReference type="InterPro" id="IPR027396">
    <property type="entry name" value="DsrEFH-like"/>
</dbReference>
<accession>M1WMA6</accession>
<dbReference type="PATRIC" id="fig|879567.3.peg.2163"/>
<dbReference type="STRING" id="1322246.BN4_12035"/>
<evidence type="ECO:0000313" key="2">
    <source>
        <dbReference type="EMBL" id="CCH49270.1"/>
    </source>
</evidence>
<feature type="signal peptide" evidence="1">
    <location>
        <begin position="1"/>
        <end position="24"/>
    </location>
</feature>
<proteinExistence type="predicted"/>
<evidence type="ECO:0000256" key="1">
    <source>
        <dbReference type="SAM" id="SignalP"/>
    </source>
</evidence>
<reference evidence="3" key="2">
    <citation type="journal article" date="2013" name="Stand. Genomic Sci.">
        <title>Complete genome sequence of Desulfocapsa sulfexigens, a marine deltaproteobacterium specialized in disproportionating inorganic sulfur compounds.</title>
        <authorList>
            <person name="Finster K.W."/>
            <person name="Kjeldsen K.U."/>
            <person name="Kube M."/>
            <person name="Reinhardt R."/>
            <person name="Mussmann M."/>
            <person name="Amann R."/>
            <person name="Schreiber L."/>
        </authorList>
    </citation>
    <scope>NUCLEOTIDE SEQUENCE [LARGE SCALE GENOMIC DNA]</scope>
    <source>
        <strain evidence="3">DSM 10523 / SB164P1</strain>
    </source>
</reference>